<organism evidence="4">
    <name type="scientific">Caudovirales sp. ctu3532</name>
    <dbReference type="NCBI Taxonomy" id="2827639"/>
    <lineage>
        <taxon>Viruses</taxon>
        <taxon>Duplodnaviria</taxon>
        <taxon>Heunggongvirae</taxon>
        <taxon>Uroviricota</taxon>
        <taxon>Caudoviricetes</taxon>
    </lineage>
</organism>
<feature type="compositionally biased region" description="Acidic residues" evidence="2">
    <location>
        <begin position="240"/>
        <end position="265"/>
    </location>
</feature>
<evidence type="ECO:0000313" key="4">
    <source>
        <dbReference type="EMBL" id="DAF62916.1"/>
    </source>
</evidence>
<feature type="region of interest" description="Disordered" evidence="2">
    <location>
        <begin position="237"/>
        <end position="265"/>
    </location>
</feature>
<name>A0A8S5THW4_9CAUD</name>
<sequence>MPKRSEKRDAAKAEYLARKSRGEQIDLRAFAEGLGVGYQTLRNWKSSDGWDKAPTKKKRGGQPGNRNSAGHKNAAGSHAGAPAGNHNAEKDGAYSTIFFHMLDDAERELIAMTPVGSREAMEHEMQILKLREWRILTKITEYEQAPEDTLYLTSVLDMRQPAGRGDRKEDGARQQMGMYSKDTAFSRILKLQDALYKVQGRITKLADSLRTLEENAKRMELEQKRLEILRMRATGVVDTPEPEVDEAEAADWTDNVEDAYEPESN</sequence>
<proteinExistence type="predicted"/>
<accession>A0A8S5THW4</accession>
<evidence type="ECO:0000256" key="1">
    <source>
        <dbReference type="SAM" id="Coils"/>
    </source>
</evidence>
<evidence type="ECO:0000256" key="2">
    <source>
        <dbReference type="SAM" id="MobiDB-lite"/>
    </source>
</evidence>
<evidence type="ECO:0000259" key="3">
    <source>
        <dbReference type="Pfam" id="PF10668"/>
    </source>
</evidence>
<dbReference type="NCBIfam" id="NF040601">
    <property type="entry name" value="TerS_not_xtmA"/>
    <property type="match status" value="1"/>
</dbReference>
<feature type="domain" description="PBSX phage terminase small subunit-like N-terminal" evidence="3">
    <location>
        <begin position="3"/>
        <end position="52"/>
    </location>
</feature>
<dbReference type="EMBL" id="BK032830">
    <property type="protein sequence ID" value="DAF62916.1"/>
    <property type="molecule type" value="Genomic_DNA"/>
</dbReference>
<keyword evidence="1" id="KW-0175">Coiled coil</keyword>
<feature type="coiled-coil region" evidence="1">
    <location>
        <begin position="202"/>
        <end position="232"/>
    </location>
</feature>
<protein>
    <submittedName>
        <fullName evidence="4">Small Terminase</fullName>
    </submittedName>
</protein>
<reference evidence="4" key="1">
    <citation type="journal article" date="2021" name="Proc. Natl. Acad. Sci. U.S.A.">
        <title>A Catalog of Tens of Thousands of Viruses from Human Metagenomes Reveals Hidden Associations with Chronic Diseases.</title>
        <authorList>
            <person name="Tisza M.J."/>
            <person name="Buck C.B."/>
        </authorList>
    </citation>
    <scope>NUCLEOTIDE SEQUENCE</scope>
    <source>
        <strain evidence="4">Ctu3532</strain>
    </source>
</reference>
<dbReference type="InterPro" id="IPR018925">
    <property type="entry name" value="XtmA-like_N"/>
</dbReference>
<feature type="region of interest" description="Disordered" evidence="2">
    <location>
        <begin position="45"/>
        <end position="88"/>
    </location>
</feature>
<dbReference type="Pfam" id="PF10668">
    <property type="entry name" value="Phage_terminase"/>
    <property type="match status" value="1"/>
</dbReference>